<evidence type="ECO:0000256" key="1">
    <source>
        <dbReference type="PROSITE-ProRule" id="PRU00339"/>
    </source>
</evidence>
<name>A0A1I1I973_9BACT</name>
<dbReference type="Proteomes" id="UP000199514">
    <property type="component" value="Unassembled WGS sequence"/>
</dbReference>
<dbReference type="STRING" id="927664.SAMN05421780_104280"/>
<dbReference type="InterPro" id="IPR011990">
    <property type="entry name" value="TPR-like_helical_dom_sf"/>
</dbReference>
<organism evidence="3 4">
    <name type="scientific">Flexibacter flexilis DSM 6793</name>
    <dbReference type="NCBI Taxonomy" id="927664"/>
    <lineage>
        <taxon>Bacteria</taxon>
        <taxon>Pseudomonadati</taxon>
        <taxon>Bacteroidota</taxon>
        <taxon>Cytophagia</taxon>
        <taxon>Cytophagales</taxon>
        <taxon>Flexibacteraceae</taxon>
        <taxon>Flexibacter</taxon>
    </lineage>
</organism>
<dbReference type="InterPro" id="IPR019734">
    <property type="entry name" value="TPR_rpt"/>
</dbReference>
<dbReference type="Pfam" id="PF00515">
    <property type="entry name" value="TPR_1"/>
    <property type="match status" value="1"/>
</dbReference>
<keyword evidence="2" id="KW-0732">Signal</keyword>
<feature type="repeat" description="TPR" evidence="1">
    <location>
        <begin position="210"/>
        <end position="243"/>
    </location>
</feature>
<feature type="signal peptide" evidence="2">
    <location>
        <begin position="1"/>
        <end position="29"/>
    </location>
</feature>
<proteinExistence type="predicted"/>
<feature type="chain" id="PRO_5011761418" evidence="2">
    <location>
        <begin position="30"/>
        <end position="273"/>
    </location>
</feature>
<protein>
    <submittedName>
        <fullName evidence="3">Tetratricopeptide repeat-containing protein</fullName>
    </submittedName>
</protein>
<keyword evidence="4" id="KW-1185">Reference proteome</keyword>
<reference evidence="3 4" key="1">
    <citation type="submission" date="2016-10" db="EMBL/GenBank/DDBJ databases">
        <authorList>
            <person name="de Groot N.N."/>
        </authorList>
    </citation>
    <scope>NUCLEOTIDE SEQUENCE [LARGE SCALE GENOMIC DNA]</scope>
    <source>
        <strain evidence="3 4">DSM 6793</strain>
    </source>
</reference>
<sequence>MKLGRFIFQIMKKVFTLTLLAALSFGAYAQKKETKDAVATPAATPKTAGALTTSEYQLQEKIFRAALKYSDGDAAKNALFSMMVQNPEMVSLKDSLAILYFNLNRNAECVLVCRDILSANENNDNILEIKAIAEQNLGLYRESLADYEKVYGKTKNISYLYEIATLQYQLKRFGECNTTVSAILNNEEATKQTISISAGQGQSQKVPMKAAAYNLRGVIAGDLKEYSAAISNYEEALKVYPDFVLAKNNLEVLKKSQPKTKTTDKATATPKKK</sequence>
<keyword evidence="1" id="KW-0802">TPR repeat</keyword>
<dbReference type="PROSITE" id="PS50005">
    <property type="entry name" value="TPR"/>
    <property type="match status" value="1"/>
</dbReference>
<evidence type="ECO:0000313" key="4">
    <source>
        <dbReference type="Proteomes" id="UP000199514"/>
    </source>
</evidence>
<dbReference type="EMBL" id="FOLE01000004">
    <property type="protein sequence ID" value="SFC32989.1"/>
    <property type="molecule type" value="Genomic_DNA"/>
</dbReference>
<dbReference type="Gene3D" id="1.25.40.10">
    <property type="entry name" value="Tetratricopeptide repeat domain"/>
    <property type="match status" value="2"/>
</dbReference>
<evidence type="ECO:0000313" key="3">
    <source>
        <dbReference type="EMBL" id="SFC32989.1"/>
    </source>
</evidence>
<dbReference type="SMART" id="SM00028">
    <property type="entry name" value="TPR"/>
    <property type="match status" value="2"/>
</dbReference>
<gene>
    <name evidence="3" type="ORF">SAMN05421780_104280</name>
</gene>
<evidence type="ECO:0000256" key="2">
    <source>
        <dbReference type="SAM" id="SignalP"/>
    </source>
</evidence>
<dbReference type="AlphaFoldDB" id="A0A1I1I973"/>
<accession>A0A1I1I973</accession>
<dbReference type="SUPFAM" id="SSF48452">
    <property type="entry name" value="TPR-like"/>
    <property type="match status" value="1"/>
</dbReference>